<dbReference type="Proteomes" id="UP000078558">
    <property type="component" value="Chromosome I"/>
</dbReference>
<dbReference type="AlphaFoldDB" id="A0A1C3K472"/>
<feature type="domain" description="MucB/RseB C-terminal" evidence="6">
    <location>
        <begin position="256"/>
        <end position="349"/>
    </location>
</feature>
<gene>
    <name evidence="7" type="ORF">ODI_00837</name>
    <name evidence="8" type="ORF">ODI_R1432</name>
</gene>
<keyword evidence="3" id="KW-0732">Signal</keyword>
<dbReference type="EMBL" id="LT907988">
    <property type="protein sequence ID" value="SOE48423.1"/>
    <property type="molecule type" value="Genomic_DNA"/>
</dbReference>
<feature type="domain" description="MucB/RseB N-terminal" evidence="5">
    <location>
        <begin position="64"/>
        <end position="234"/>
    </location>
</feature>
<reference evidence="7 9" key="1">
    <citation type="submission" date="2016-06" db="EMBL/GenBank/DDBJ databases">
        <authorList>
            <person name="Kjaerup R.B."/>
            <person name="Dalgaard T.S."/>
            <person name="Juul-Madsen H.R."/>
        </authorList>
    </citation>
    <scope>NUCLEOTIDE SEQUENCE [LARGE SCALE GENOMIC DNA]</scope>
    <source>
        <strain evidence="7">Orrdi1</strain>
    </source>
</reference>
<dbReference type="Pfam" id="PF17188">
    <property type="entry name" value="MucB_RseB_C"/>
    <property type="match status" value="1"/>
</dbReference>
<comment type="similarity">
    <text evidence="2">Belongs to the RseB family.</text>
</comment>
<evidence type="ECO:0000259" key="5">
    <source>
        <dbReference type="Pfam" id="PF03888"/>
    </source>
</evidence>
<dbReference type="GO" id="GO:0030288">
    <property type="term" value="C:outer membrane-bounded periplasmic space"/>
    <property type="evidence" value="ECO:0007669"/>
    <property type="project" value="TreeGrafter"/>
</dbReference>
<dbReference type="Gene3D" id="2.50.20.10">
    <property type="entry name" value="Lipoprotein localisation LolA/LolB/LppX"/>
    <property type="match status" value="1"/>
</dbReference>
<keyword evidence="4" id="KW-0574">Periplasm</keyword>
<keyword evidence="9" id="KW-1185">Reference proteome</keyword>
<proteinExistence type="inferred from homology"/>
<dbReference type="InterPro" id="IPR005588">
    <property type="entry name" value="MucB_RseB"/>
</dbReference>
<dbReference type="GO" id="GO:0045152">
    <property type="term" value="F:antisigma factor binding"/>
    <property type="evidence" value="ECO:0007669"/>
    <property type="project" value="TreeGrafter"/>
</dbReference>
<dbReference type="InterPro" id="IPR033434">
    <property type="entry name" value="MucB/RseB_N"/>
</dbReference>
<dbReference type="CDD" id="cd16327">
    <property type="entry name" value="RseB"/>
    <property type="match status" value="1"/>
</dbReference>
<protein>
    <submittedName>
        <fullName evidence="7">Sigma factor RpoE negative regulatory protein RseB</fullName>
    </submittedName>
</protein>
<dbReference type="InterPro" id="IPR038484">
    <property type="entry name" value="MucB/RseB_C_sf"/>
</dbReference>
<dbReference type="KEGG" id="odi:ODI_R1432"/>
<evidence type="ECO:0000256" key="4">
    <source>
        <dbReference type="ARBA" id="ARBA00022764"/>
    </source>
</evidence>
<evidence type="ECO:0000313" key="9">
    <source>
        <dbReference type="Proteomes" id="UP000078558"/>
    </source>
</evidence>
<dbReference type="PIRSF" id="PIRSF005427">
    <property type="entry name" value="RseB"/>
    <property type="match status" value="1"/>
</dbReference>
<evidence type="ECO:0000259" key="6">
    <source>
        <dbReference type="Pfam" id="PF17188"/>
    </source>
</evidence>
<reference evidence="8 9" key="2">
    <citation type="submission" date="2017-08" db="EMBL/GenBank/DDBJ databases">
        <authorList>
            <person name="de Groot N.N."/>
        </authorList>
    </citation>
    <scope>NUCLEOTIDE SEQUENCE [LARGE SCALE GENOMIC DNA]</scope>
    <source>
        <strain evidence="8">Orrdi1</strain>
    </source>
</reference>
<organism evidence="7 9">
    <name type="scientific">Orrella dioscoreae</name>
    <dbReference type="NCBI Taxonomy" id="1851544"/>
    <lineage>
        <taxon>Bacteria</taxon>
        <taxon>Pseudomonadati</taxon>
        <taxon>Pseudomonadota</taxon>
        <taxon>Betaproteobacteria</taxon>
        <taxon>Burkholderiales</taxon>
        <taxon>Alcaligenaceae</taxon>
        <taxon>Orrella</taxon>
    </lineage>
</organism>
<name>A0A1C3K472_9BURK</name>
<dbReference type="PANTHER" id="PTHR38782:SF1">
    <property type="entry name" value="SIGMA-E FACTOR REGULATORY PROTEIN RSEB"/>
    <property type="match status" value="1"/>
</dbReference>
<evidence type="ECO:0000256" key="2">
    <source>
        <dbReference type="ARBA" id="ARBA00008150"/>
    </source>
</evidence>
<dbReference type="STRING" id="1851544.ODI_00837"/>
<dbReference type="EMBL" id="FLRC01000031">
    <property type="protein sequence ID" value="SBT26282.1"/>
    <property type="molecule type" value="Genomic_DNA"/>
</dbReference>
<evidence type="ECO:0000313" key="8">
    <source>
        <dbReference type="EMBL" id="SOE48423.1"/>
    </source>
</evidence>
<dbReference type="Pfam" id="PF03888">
    <property type="entry name" value="MucB_RseB"/>
    <property type="match status" value="1"/>
</dbReference>
<evidence type="ECO:0000256" key="1">
    <source>
        <dbReference type="ARBA" id="ARBA00004418"/>
    </source>
</evidence>
<dbReference type="PANTHER" id="PTHR38782">
    <property type="match status" value="1"/>
</dbReference>
<sequence>MGMIVRARETSSGPARAFLWRPTRRRFGSGAALIALLAALTAAHHEALAADATGAASQDESVMLLARIQDAARTLDYSGVFTYQQGEFIQSSRVTHVIDGTGERERLEVLDGQPREYLRHNDEVQCLIPEKKTVLLERRRGDRFPGLLLGDPAALTAHYDIRAEDKLHRVAGRECQLVRIEPRDDRRYGYKLCADTRTHLLLKAQTLSTDRGVVEQVAFTSLRLGADVQPALLKTEWATRDWTVIEPDLKTVDLAAKGWRIPAPPGFDIKMQVARLMGKREAVSQLVLTDGLAAISVFIEPYNNAHQSEQPRGLVRSGPINVYGTRIADFWVVFLGEVPPATLQQLAEATEYVPLAAPQ</sequence>
<evidence type="ECO:0000256" key="3">
    <source>
        <dbReference type="ARBA" id="ARBA00022729"/>
    </source>
</evidence>
<evidence type="ECO:0000313" key="7">
    <source>
        <dbReference type="EMBL" id="SBT26282.1"/>
    </source>
</evidence>
<dbReference type="Gene3D" id="3.30.200.100">
    <property type="entry name" value="MucB/RseB, C-terminal domain"/>
    <property type="match status" value="1"/>
</dbReference>
<accession>A0A1C3K472</accession>
<dbReference type="InterPro" id="IPR033436">
    <property type="entry name" value="MucB/RseB_C"/>
</dbReference>
<dbReference type="GO" id="GO:0032885">
    <property type="term" value="P:regulation of polysaccharide biosynthetic process"/>
    <property type="evidence" value="ECO:0007669"/>
    <property type="project" value="TreeGrafter"/>
</dbReference>
<comment type="subcellular location">
    <subcellularLocation>
        <location evidence="1">Periplasm</location>
    </subcellularLocation>
</comment>